<evidence type="ECO:0000313" key="3">
    <source>
        <dbReference type="Proteomes" id="UP000685013"/>
    </source>
</evidence>
<feature type="region of interest" description="Disordered" evidence="1">
    <location>
        <begin position="37"/>
        <end position="69"/>
    </location>
</feature>
<reference evidence="2 3" key="1">
    <citation type="journal article" date="2021" name="Hortic Res">
        <title>The domestication of Cucurbita argyrosperma as revealed by the genome of its wild relative.</title>
        <authorList>
            <person name="Barrera-Redondo J."/>
            <person name="Sanchez-de la Vega G."/>
            <person name="Aguirre-Liguori J.A."/>
            <person name="Castellanos-Morales G."/>
            <person name="Gutierrez-Guerrero Y.T."/>
            <person name="Aguirre-Dugua X."/>
            <person name="Aguirre-Planter E."/>
            <person name="Tenaillon M.I."/>
            <person name="Lira-Saade R."/>
            <person name="Eguiarte L.E."/>
        </authorList>
    </citation>
    <scope>NUCLEOTIDE SEQUENCE [LARGE SCALE GENOMIC DNA]</scope>
    <source>
        <strain evidence="2">JBR-2021</strain>
    </source>
</reference>
<organism evidence="2 3">
    <name type="scientific">Cucurbita argyrosperma subsp. sororia</name>
    <dbReference type="NCBI Taxonomy" id="37648"/>
    <lineage>
        <taxon>Eukaryota</taxon>
        <taxon>Viridiplantae</taxon>
        <taxon>Streptophyta</taxon>
        <taxon>Embryophyta</taxon>
        <taxon>Tracheophyta</taxon>
        <taxon>Spermatophyta</taxon>
        <taxon>Magnoliopsida</taxon>
        <taxon>eudicotyledons</taxon>
        <taxon>Gunneridae</taxon>
        <taxon>Pentapetalae</taxon>
        <taxon>rosids</taxon>
        <taxon>fabids</taxon>
        <taxon>Cucurbitales</taxon>
        <taxon>Cucurbitaceae</taxon>
        <taxon>Cucurbiteae</taxon>
        <taxon>Cucurbita</taxon>
    </lineage>
</organism>
<dbReference type="Proteomes" id="UP000685013">
    <property type="component" value="Chromosome 4"/>
</dbReference>
<keyword evidence="3" id="KW-1185">Reference proteome</keyword>
<comment type="caution">
    <text evidence="2">The sequence shown here is derived from an EMBL/GenBank/DDBJ whole genome shotgun (WGS) entry which is preliminary data.</text>
</comment>
<proteinExistence type="predicted"/>
<accession>A0AAV6NTZ6</accession>
<dbReference type="EMBL" id="JAGKQH010000004">
    <property type="protein sequence ID" value="KAG6602230.1"/>
    <property type="molecule type" value="Genomic_DNA"/>
</dbReference>
<evidence type="ECO:0000256" key="1">
    <source>
        <dbReference type="SAM" id="MobiDB-lite"/>
    </source>
</evidence>
<gene>
    <name evidence="2" type="ORF">SDJN03_07463</name>
</gene>
<feature type="compositionally biased region" description="Polar residues" evidence="1">
    <location>
        <begin position="39"/>
        <end position="48"/>
    </location>
</feature>
<evidence type="ECO:0000313" key="2">
    <source>
        <dbReference type="EMBL" id="KAG6602230.1"/>
    </source>
</evidence>
<dbReference type="AlphaFoldDB" id="A0AAV6NTZ6"/>
<name>A0AAV6NTZ6_9ROSI</name>
<sequence>MFPLHLHTAALAARTLLPSSSSRVGHLHLPLTVRKLPETASSTSSSLRQIPKSGPNPTQNKLKPTKLRS</sequence>
<protein>
    <submittedName>
        <fullName evidence="2">Uncharacterized protein</fullName>
    </submittedName>
</protein>
<feature type="non-terminal residue" evidence="2">
    <location>
        <position position="1"/>
    </location>
</feature>